<gene>
    <name evidence="3" type="ORF">DN068_11780</name>
</gene>
<dbReference type="AlphaFoldDB" id="A0A2W2B9F1"/>
<dbReference type="SFLD" id="SFLDS00003">
    <property type="entry name" value="Haloacid_Dehalogenase"/>
    <property type="match status" value="1"/>
</dbReference>
<protein>
    <submittedName>
        <fullName evidence="3">HAD family hydrolase</fullName>
    </submittedName>
</protein>
<dbReference type="Proteomes" id="UP000248745">
    <property type="component" value="Unassembled WGS sequence"/>
</dbReference>
<dbReference type="GO" id="GO:0016787">
    <property type="term" value="F:hydrolase activity"/>
    <property type="evidence" value="ECO:0007669"/>
    <property type="project" value="UniProtKB-KW"/>
</dbReference>
<organism evidence="3 4">
    <name type="scientific">Taibaiella soli</name>
    <dbReference type="NCBI Taxonomy" id="1649169"/>
    <lineage>
        <taxon>Bacteria</taxon>
        <taxon>Pseudomonadati</taxon>
        <taxon>Bacteroidota</taxon>
        <taxon>Chitinophagia</taxon>
        <taxon>Chitinophagales</taxon>
        <taxon>Chitinophagaceae</taxon>
        <taxon>Taibaiella</taxon>
    </lineage>
</organism>
<dbReference type="InterPro" id="IPR036412">
    <property type="entry name" value="HAD-like_sf"/>
</dbReference>
<sequence>MKKAIILDLDNTLFDTVGNGGLIFGALFELIEKNGGYSGELERIKEMGVRKPFQWVANKFQFTEELYNASIALLRNLSVAVKMNPFPGYDLVKALSVDKFLVTTGFTHLQQSKIDSLGIGGDFKKIIIVDPDREAKTKKDAFTEIMNLYGYQPKDLLVVGDDIDSEIKAANELGIDNLIFDAGMVAAAKGNKVSSLAEVVTRIADV</sequence>
<keyword evidence="4" id="KW-1185">Reference proteome</keyword>
<dbReference type="Gene3D" id="1.10.150.520">
    <property type="match status" value="1"/>
</dbReference>
<dbReference type="Gene3D" id="3.40.50.1000">
    <property type="entry name" value="HAD superfamily/HAD-like"/>
    <property type="match status" value="1"/>
</dbReference>
<evidence type="ECO:0000256" key="2">
    <source>
        <dbReference type="ARBA" id="ARBA00022842"/>
    </source>
</evidence>
<evidence type="ECO:0000313" key="4">
    <source>
        <dbReference type="Proteomes" id="UP000248745"/>
    </source>
</evidence>
<evidence type="ECO:0000256" key="1">
    <source>
        <dbReference type="ARBA" id="ARBA00022801"/>
    </source>
</evidence>
<accession>A0A2W2B9F1</accession>
<keyword evidence="2" id="KW-0460">Magnesium</keyword>
<name>A0A2W2B9F1_9BACT</name>
<dbReference type="InterPro" id="IPR051400">
    <property type="entry name" value="HAD-like_hydrolase"/>
</dbReference>
<dbReference type="Pfam" id="PF00702">
    <property type="entry name" value="Hydrolase"/>
    <property type="match status" value="1"/>
</dbReference>
<dbReference type="PANTHER" id="PTHR46470">
    <property type="entry name" value="N-ACYLNEURAMINATE-9-PHOSPHATASE"/>
    <property type="match status" value="1"/>
</dbReference>
<dbReference type="SUPFAM" id="SSF56784">
    <property type="entry name" value="HAD-like"/>
    <property type="match status" value="1"/>
</dbReference>
<reference evidence="3 4" key="1">
    <citation type="submission" date="2018-06" db="EMBL/GenBank/DDBJ databases">
        <title>Mucibacter soli gen. nov., sp. nov., a new member of the family Chitinophagaceae producing mucin.</title>
        <authorList>
            <person name="Kim M.-K."/>
            <person name="Park S."/>
            <person name="Kim T.-S."/>
            <person name="Joung Y."/>
            <person name="Han J.-H."/>
            <person name="Kim S.B."/>
        </authorList>
    </citation>
    <scope>NUCLEOTIDE SEQUENCE [LARGE SCALE GENOMIC DNA]</scope>
    <source>
        <strain evidence="3 4">R1-15</strain>
    </source>
</reference>
<keyword evidence="1 3" id="KW-0378">Hydrolase</keyword>
<dbReference type="OrthoDB" id="7059729at2"/>
<evidence type="ECO:0000313" key="3">
    <source>
        <dbReference type="EMBL" id="PZF72537.1"/>
    </source>
</evidence>
<dbReference type="EMBL" id="QKTW01000017">
    <property type="protein sequence ID" value="PZF72537.1"/>
    <property type="molecule type" value="Genomic_DNA"/>
</dbReference>
<comment type="caution">
    <text evidence="3">The sequence shown here is derived from an EMBL/GenBank/DDBJ whole genome shotgun (WGS) entry which is preliminary data.</text>
</comment>
<proteinExistence type="predicted"/>
<dbReference type="InterPro" id="IPR023214">
    <property type="entry name" value="HAD_sf"/>
</dbReference>
<dbReference type="RefSeq" id="WP_110999128.1">
    <property type="nucleotide sequence ID" value="NZ_QKTW01000017.1"/>
</dbReference>
<dbReference type="SFLD" id="SFLDG01129">
    <property type="entry name" value="C1.5:_HAD__Beta-PGM__Phosphata"/>
    <property type="match status" value="1"/>
</dbReference>